<accession>A0ABW9IPC1</accession>
<gene>
    <name evidence="3" type="ORF">ACKI1S_22920</name>
</gene>
<proteinExistence type="predicted"/>
<organism evidence="3 4">
    <name type="scientific">Streptomyces galilaeus</name>
    <dbReference type="NCBI Taxonomy" id="33899"/>
    <lineage>
        <taxon>Bacteria</taxon>
        <taxon>Bacillati</taxon>
        <taxon>Actinomycetota</taxon>
        <taxon>Actinomycetes</taxon>
        <taxon>Kitasatosporales</taxon>
        <taxon>Streptomycetaceae</taxon>
        <taxon>Streptomyces</taxon>
    </lineage>
</organism>
<feature type="domain" description="Carbamoyltransferase" evidence="2">
    <location>
        <begin position="2"/>
        <end position="75"/>
    </location>
</feature>
<keyword evidence="4" id="KW-1185">Reference proteome</keyword>
<dbReference type="CDD" id="cd24098">
    <property type="entry name" value="ASKHA_NBD_TobZ_N"/>
    <property type="match status" value="1"/>
</dbReference>
<dbReference type="Gene3D" id="3.90.550.10">
    <property type="entry name" value="Spore Coat Polysaccharide Biosynthesis Protein SpsA, Chain A"/>
    <property type="match status" value="1"/>
</dbReference>
<feature type="domain" description="Carbamoyltransferase" evidence="2">
    <location>
        <begin position="117"/>
        <end position="216"/>
    </location>
</feature>
<evidence type="ECO:0000256" key="1">
    <source>
        <dbReference type="SAM" id="MobiDB-lite"/>
    </source>
</evidence>
<evidence type="ECO:0000313" key="3">
    <source>
        <dbReference type="EMBL" id="MFM9648988.1"/>
    </source>
</evidence>
<comment type="caution">
    <text evidence="3">The sequence shown here is derived from an EMBL/GenBank/DDBJ whole genome shotgun (WGS) entry which is preliminary data.</text>
</comment>
<dbReference type="InterPro" id="IPR003696">
    <property type="entry name" value="Carbtransf_dom"/>
</dbReference>
<sequence>MRVLGINALFHDPAAALVMDGRIVAATEEERFSRRKHGKRPVPFSAWELPELSARWCLEQAGLAPSELDAVAYSYDPDLARPADRLGLNDPWDHLRQEYARRAPEFLAEALPGLDPAKVRFVPHHVAHAASAGQASPYPDCAVLVLDGRGECGSHLAGRYANRELTVLGSQSLPDSMGLFYEDLTQHLGFLRSSDEFKVMALASYGTPRFLDRLRELPERPPVIVTDNASGDGTAAAVRRGFPEVLLLEPGTNLGAVGRNLAVRHVRTPYVAFCDDDTWWEPGSLRRAADLLDAGRRLAAVTARIVVEPDGGEDLVVKELRESPLTGPDDLPGPALGSFLAAATVLRVDAFRAAGGFHPGLWLGGEEELLATDLLRQGWWLNYAEELTVHHQASLLRDSGAQDPRAAQHAVVHLAAPPAAVGAAAYGPSGAHGPPGRGLGPRVRARGGRTALGAAAALARTAGDRTPDRPAGTRPALVARTSVRRMRVRPRLRGHGGRGRCIRSAALGMVDVFGQDAAGW</sequence>
<reference evidence="3 4" key="1">
    <citation type="submission" date="2024-12" db="EMBL/GenBank/DDBJ databases">
        <title>Forecasting of Potato common scab and diversities of Pathogenic streptomyces spp. in china.</title>
        <authorList>
            <person name="Handique U."/>
            <person name="Wu J."/>
        </authorList>
    </citation>
    <scope>NUCLEOTIDE SEQUENCE [LARGE SCALE GENOMIC DNA]</scope>
    <source>
        <strain evidence="3 4">ZRIMU1585</strain>
    </source>
</reference>
<dbReference type="EMBL" id="JBJVNE010000011">
    <property type="protein sequence ID" value="MFM9648988.1"/>
    <property type="molecule type" value="Genomic_DNA"/>
</dbReference>
<dbReference type="PANTHER" id="PTHR34847">
    <property type="entry name" value="NODULATION PROTEIN U"/>
    <property type="match status" value="1"/>
</dbReference>
<dbReference type="InterPro" id="IPR043129">
    <property type="entry name" value="ATPase_NBD"/>
</dbReference>
<feature type="region of interest" description="Disordered" evidence="1">
    <location>
        <begin position="426"/>
        <end position="445"/>
    </location>
</feature>
<name>A0ABW9IPC1_STRGJ</name>
<evidence type="ECO:0000313" key="4">
    <source>
        <dbReference type="Proteomes" id="UP001631993"/>
    </source>
</evidence>
<evidence type="ECO:0000259" key="2">
    <source>
        <dbReference type="Pfam" id="PF02543"/>
    </source>
</evidence>
<dbReference type="SUPFAM" id="SSF53448">
    <property type="entry name" value="Nucleotide-diphospho-sugar transferases"/>
    <property type="match status" value="1"/>
</dbReference>
<dbReference type="InterPro" id="IPR051338">
    <property type="entry name" value="NodU/CmcH_Carbamoyltrnsfr"/>
</dbReference>
<protein>
    <submittedName>
        <fullName evidence="3">Carbamoyltransferase N-terminal domain-containing protein</fullName>
    </submittedName>
</protein>
<dbReference type="SUPFAM" id="SSF53067">
    <property type="entry name" value="Actin-like ATPase domain"/>
    <property type="match status" value="1"/>
</dbReference>
<dbReference type="InterPro" id="IPR029044">
    <property type="entry name" value="Nucleotide-diphossugar_trans"/>
</dbReference>
<dbReference type="RefSeq" id="WP_369277343.1">
    <property type="nucleotide sequence ID" value="NZ_JBJVMW010000011.1"/>
</dbReference>
<dbReference type="Gene3D" id="3.30.420.40">
    <property type="match status" value="1"/>
</dbReference>
<dbReference type="Pfam" id="PF02543">
    <property type="entry name" value="Carbam_trans_N"/>
    <property type="match status" value="2"/>
</dbReference>
<dbReference type="PANTHER" id="PTHR34847:SF1">
    <property type="entry name" value="NODULATION PROTEIN U"/>
    <property type="match status" value="1"/>
</dbReference>
<dbReference type="Proteomes" id="UP001631993">
    <property type="component" value="Unassembled WGS sequence"/>
</dbReference>